<dbReference type="OrthoDB" id="2965169at2"/>
<dbReference type="InterPro" id="IPR014617">
    <property type="entry name" value="YphA_Bacsu"/>
</dbReference>
<evidence type="ECO:0000313" key="3">
    <source>
        <dbReference type="Proteomes" id="UP000095209"/>
    </source>
</evidence>
<sequence>MEGLFFYWVSWIGWIIVTFFMNKSSTRTILSYGLLSCIALSNWKITVYSYEISGSYIVLLCFALGTSYYLSKLQNLYLMIMTLTVTAAFVAFHLFEMFDPIWIIAHRQWLLSGLMFILVWLMSDMFLQRVLSLVIGMCQGEWLYTMMLYRYSYYGTIGGLKFLDLLTAGLGFLFMLSLAEWMISSMKRYWTYSERQ</sequence>
<feature type="transmembrane region" description="Helical" evidence="1">
    <location>
        <begin position="101"/>
        <end position="123"/>
    </location>
</feature>
<dbReference type="RefSeq" id="WP_069716373.1">
    <property type="nucleotide sequence ID" value="NZ_MJEH01000011.1"/>
</dbReference>
<feature type="transmembrane region" description="Helical" evidence="1">
    <location>
        <begin position="162"/>
        <end position="183"/>
    </location>
</feature>
<organism evidence="2 3">
    <name type="scientific">Bacillus solimangrovi</name>
    <dbReference type="NCBI Taxonomy" id="1305675"/>
    <lineage>
        <taxon>Bacteria</taxon>
        <taxon>Bacillati</taxon>
        <taxon>Bacillota</taxon>
        <taxon>Bacilli</taxon>
        <taxon>Bacillales</taxon>
        <taxon>Bacillaceae</taxon>
        <taxon>Bacillus</taxon>
    </lineage>
</organism>
<feature type="transmembrane region" description="Helical" evidence="1">
    <location>
        <begin position="6"/>
        <end position="22"/>
    </location>
</feature>
<keyword evidence="1" id="KW-0472">Membrane</keyword>
<keyword evidence="3" id="KW-1185">Reference proteome</keyword>
<keyword evidence="1" id="KW-0812">Transmembrane</keyword>
<keyword evidence="1" id="KW-1133">Transmembrane helix</keyword>
<dbReference type="Pfam" id="PF24124">
    <property type="entry name" value="YphA"/>
    <property type="match status" value="1"/>
</dbReference>
<accession>A0A1E5LHB7</accession>
<dbReference type="AlphaFoldDB" id="A0A1E5LHB7"/>
<feature type="transmembrane region" description="Helical" evidence="1">
    <location>
        <begin position="52"/>
        <end position="70"/>
    </location>
</feature>
<proteinExistence type="predicted"/>
<evidence type="ECO:0000256" key="1">
    <source>
        <dbReference type="SAM" id="Phobius"/>
    </source>
</evidence>
<feature type="transmembrane region" description="Helical" evidence="1">
    <location>
        <begin position="77"/>
        <end position="95"/>
    </location>
</feature>
<protein>
    <submittedName>
        <fullName evidence="2">Uncharacterized protein</fullName>
    </submittedName>
</protein>
<feature type="transmembrane region" description="Helical" evidence="1">
    <location>
        <begin position="130"/>
        <end position="150"/>
    </location>
</feature>
<dbReference type="EMBL" id="MJEH01000011">
    <property type="protein sequence ID" value="OEH93470.1"/>
    <property type="molecule type" value="Genomic_DNA"/>
</dbReference>
<gene>
    <name evidence="2" type="ORF">BFG57_00295</name>
</gene>
<evidence type="ECO:0000313" key="2">
    <source>
        <dbReference type="EMBL" id="OEH93470.1"/>
    </source>
</evidence>
<dbReference type="STRING" id="1305675.BFG57_00295"/>
<feature type="transmembrane region" description="Helical" evidence="1">
    <location>
        <begin position="29"/>
        <end position="46"/>
    </location>
</feature>
<reference evidence="2 3" key="1">
    <citation type="submission" date="2016-08" db="EMBL/GenBank/DDBJ databases">
        <title>Genome of Bacillus solimangrovi GH2-4.</title>
        <authorList>
            <person name="Lim S."/>
            <person name="Kim B.-C."/>
        </authorList>
    </citation>
    <scope>NUCLEOTIDE SEQUENCE [LARGE SCALE GENOMIC DNA]</scope>
    <source>
        <strain evidence="2 3">GH2-4</strain>
    </source>
</reference>
<dbReference type="PIRSF" id="PIRSF036710">
    <property type="entry name" value="YphA_Bacsu"/>
    <property type="match status" value="1"/>
</dbReference>
<dbReference type="Proteomes" id="UP000095209">
    <property type="component" value="Unassembled WGS sequence"/>
</dbReference>
<name>A0A1E5LHB7_9BACI</name>
<comment type="caution">
    <text evidence="2">The sequence shown here is derived from an EMBL/GenBank/DDBJ whole genome shotgun (WGS) entry which is preliminary data.</text>
</comment>